<dbReference type="Proteomes" id="UP000799537">
    <property type="component" value="Unassembled WGS sequence"/>
</dbReference>
<reference evidence="2" key="1">
    <citation type="journal article" date="2020" name="Stud. Mycol.">
        <title>101 Dothideomycetes genomes: a test case for predicting lifestyles and emergence of pathogens.</title>
        <authorList>
            <person name="Haridas S."/>
            <person name="Albert R."/>
            <person name="Binder M."/>
            <person name="Bloem J."/>
            <person name="Labutti K."/>
            <person name="Salamov A."/>
            <person name="Andreopoulos B."/>
            <person name="Baker S."/>
            <person name="Barry K."/>
            <person name="Bills G."/>
            <person name="Bluhm B."/>
            <person name="Cannon C."/>
            <person name="Castanera R."/>
            <person name="Culley D."/>
            <person name="Daum C."/>
            <person name="Ezra D."/>
            <person name="Gonzalez J."/>
            <person name="Henrissat B."/>
            <person name="Kuo A."/>
            <person name="Liang C."/>
            <person name="Lipzen A."/>
            <person name="Lutzoni F."/>
            <person name="Magnuson J."/>
            <person name="Mondo S."/>
            <person name="Nolan M."/>
            <person name="Ohm R."/>
            <person name="Pangilinan J."/>
            <person name="Park H.-J."/>
            <person name="Ramirez L."/>
            <person name="Alfaro M."/>
            <person name="Sun H."/>
            <person name="Tritt A."/>
            <person name="Yoshinaga Y."/>
            <person name="Zwiers L.-H."/>
            <person name="Turgeon B."/>
            <person name="Goodwin S."/>
            <person name="Spatafora J."/>
            <person name="Crous P."/>
            <person name="Grigoriev I."/>
        </authorList>
    </citation>
    <scope>NUCLEOTIDE SEQUENCE</scope>
    <source>
        <strain evidence="2">ATCC 36951</strain>
    </source>
</reference>
<feature type="region of interest" description="Disordered" evidence="1">
    <location>
        <begin position="1"/>
        <end position="26"/>
    </location>
</feature>
<accession>A0A6A6CEB4</accession>
<evidence type="ECO:0000313" key="3">
    <source>
        <dbReference type="Proteomes" id="UP000799537"/>
    </source>
</evidence>
<dbReference type="EMBL" id="ML993600">
    <property type="protein sequence ID" value="KAF2165544.1"/>
    <property type="molecule type" value="Genomic_DNA"/>
</dbReference>
<sequence>MFARTSQLGGEECAGKLARRDEEQRVAPARERAFDLEHGHERHDSHATFVGIVGLAWTTSNGLLDWEVRKTFNSTRGRKHFAPPADSFSTTTTARKKKGTYKQVVWSGLQ</sequence>
<organism evidence="2 3">
    <name type="scientific">Zasmidium cellare ATCC 36951</name>
    <dbReference type="NCBI Taxonomy" id="1080233"/>
    <lineage>
        <taxon>Eukaryota</taxon>
        <taxon>Fungi</taxon>
        <taxon>Dikarya</taxon>
        <taxon>Ascomycota</taxon>
        <taxon>Pezizomycotina</taxon>
        <taxon>Dothideomycetes</taxon>
        <taxon>Dothideomycetidae</taxon>
        <taxon>Mycosphaerellales</taxon>
        <taxon>Mycosphaerellaceae</taxon>
        <taxon>Zasmidium</taxon>
    </lineage>
</organism>
<evidence type="ECO:0000313" key="2">
    <source>
        <dbReference type="EMBL" id="KAF2165544.1"/>
    </source>
</evidence>
<keyword evidence="3" id="KW-1185">Reference proteome</keyword>
<proteinExistence type="predicted"/>
<dbReference type="RefSeq" id="XP_033666433.1">
    <property type="nucleotide sequence ID" value="XM_033813133.1"/>
</dbReference>
<gene>
    <name evidence="2" type="ORF">M409DRAFT_55919</name>
</gene>
<name>A0A6A6CEB4_ZASCE</name>
<dbReference type="GeneID" id="54566405"/>
<evidence type="ECO:0000256" key="1">
    <source>
        <dbReference type="SAM" id="MobiDB-lite"/>
    </source>
</evidence>
<dbReference type="AlphaFoldDB" id="A0A6A6CEB4"/>
<protein>
    <submittedName>
        <fullName evidence="2">Uncharacterized protein</fullName>
    </submittedName>
</protein>